<feature type="transmembrane region" description="Helical" evidence="1">
    <location>
        <begin position="75"/>
        <end position="96"/>
    </location>
</feature>
<dbReference type="Pfam" id="PF07885">
    <property type="entry name" value="Ion_trans_2"/>
    <property type="match status" value="1"/>
</dbReference>
<sequence length="213" mass="22614">MFVLLLASFVLSAFLPGRQIQVLPLCLYLAALLLVMRAAKPRSRASKWWRWALVTGSVSAAAVASTSGVRAVHGVVALWLAVILFYTIVVLLRRVLVGHRVVTLQTIFGALSAYLLIGSFFAAVLSAVSLLQSQPLFALGQPATVSSIQYFSFSTLATVGYGDYTAAGEPARTLAVLEALGGQIFLVTLVARLVTIFGTPRRQVAGDTSASAD</sequence>
<dbReference type="EMBL" id="JBHTMP010000003">
    <property type="protein sequence ID" value="MFD1320168.1"/>
    <property type="molecule type" value="Genomic_DNA"/>
</dbReference>
<feature type="transmembrane region" description="Helical" evidence="1">
    <location>
        <begin position="51"/>
        <end position="69"/>
    </location>
</feature>
<protein>
    <submittedName>
        <fullName evidence="3">Ion channel</fullName>
    </submittedName>
</protein>
<feature type="domain" description="Potassium channel" evidence="2">
    <location>
        <begin position="131"/>
        <end position="196"/>
    </location>
</feature>
<dbReference type="RefSeq" id="WP_377566881.1">
    <property type="nucleotide sequence ID" value="NZ_JBHTMP010000003.1"/>
</dbReference>
<evidence type="ECO:0000313" key="3">
    <source>
        <dbReference type="EMBL" id="MFD1320168.1"/>
    </source>
</evidence>
<organism evidence="3 4">
    <name type="scientific">Micromonospora sonneratiae</name>
    <dbReference type="NCBI Taxonomy" id="1184706"/>
    <lineage>
        <taxon>Bacteria</taxon>
        <taxon>Bacillati</taxon>
        <taxon>Actinomycetota</taxon>
        <taxon>Actinomycetes</taxon>
        <taxon>Micromonosporales</taxon>
        <taxon>Micromonosporaceae</taxon>
        <taxon>Micromonospora</taxon>
    </lineage>
</organism>
<keyword evidence="1" id="KW-0472">Membrane</keyword>
<feature type="transmembrane region" description="Helical" evidence="1">
    <location>
        <begin position="108"/>
        <end position="131"/>
    </location>
</feature>
<evidence type="ECO:0000256" key="1">
    <source>
        <dbReference type="SAM" id="Phobius"/>
    </source>
</evidence>
<feature type="transmembrane region" description="Helical" evidence="1">
    <location>
        <begin position="174"/>
        <end position="194"/>
    </location>
</feature>
<accession>A0ABW3YAL8</accession>
<name>A0ABW3YAL8_9ACTN</name>
<feature type="transmembrane region" description="Helical" evidence="1">
    <location>
        <begin position="22"/>
        <end position="39"/>
    </location>
</feature>
<keyword evidence="1" id="KW-1133">Transmembrane helix</keyword>
<dbReference type="SUPFAM" id="SSF81324">
    <property type="entry name" value="Voltage-gated potassium channels"/>
    <property type="match status" value="1"/>
</dbReference>
<dbReference type="InterPro" id="IPR013099">
    <property type="entry name" value="K_chnl_dom"/>
</dbReference>
<keyword evidence="4" id="KW-1185">Reference proteome</keyword>
<dbReference type="Proteomes" id="UP001597260">
    <property type="component" value="Unassembled WGS sequence"/>
</dbReference>
<reference evidence="4" key="1">
    <citation type="journal article" date="2019" name="Int. J. Syst. Evol. Microbiol.">
        <title>The Global Catalogue of Microorganisms (GCM) 10K type strain sequencing project: providing services to taxonomists for standard genome sequencing and annotation.</title>
        <authorList>
            <consortium name="The Broad Institute Genomics Platform"/>
            <consortium name="The Broad Institute Genome Sequencing Center for Infectious Disease"/>
            <person name="Wu L."/>
            <person name="Ma J."/>
        </authorList>
    </citation>
    <scope>NUCLEOTIDE SEQUENCE [LARGE SCALE GENOMIC DNA]</scope>
    <source>
        <strain evidence="4">JCM 31037</strain>
    </source>
</reference>
<gene>
    <name evidence="3" type="ORF">ACFQ4H_03590</name>
</gene>
<dbReference type="Gene3D" id="1.10.287.70">
    <property type="match status" value="1"/>
</dbReference>
<evidence type="ECO:0000259" key="2">
    <source>
        <dbReference type="Pfam" id="PF07885"/>
    </source>
</evidence>
<keyword evidence="1" id="KW-0812">Transmembrane</keyword>
<proteinExistence type="predicted"/>
<evidence type="ECO:0000313" key="4">
    <source>
        <dbReference type="Proteomes" id="UP001597260"/>
    </source>
</evidence>
<comment type="caution">
    <text evidence="3">The sequence shown here is derived from an EMBL/GenBank/DDBJ whole genome shotgun (WGS) entry which is preliminary data.</text>
</comment>